<reference evidence="2 3" key="1">
    <citation type="journal article" date="2022" name="Nat. Ecol. Evol.">
        <title>A masculinizing supergene underlies an exaggerated male reproductive morph in a spider.</title>
        <authorList>
            <person name="Hendrickx F."/>
            <person name="De Corte Z."/>
            <person name="Sonet G."/>
            <person name="Van Belleghem S.M."/>
            <person name="Kostlbacher S."/>
            <person name="Vangestel C."/>
        </authorList>
    </citation>
    <scope>NUCLEOTIDE SEQUENCE [LARGE SCALE GENOMIC DNA]</scope>
    <source>
        <strain evidence="2">W744_W776</strain>
    </source>
</reference>
<protein>
    <submittedName>
        <fullName evidence="2">Uncharacterized protein</fullName>
    </submittedName>
</protein>
<evidence type="ECO:0000256" key="1">
    <source>
        <dbReference type="SAM" id="MobiDB-lite"/>
    </source>
</evidence>
<comment type="caution">
    <text evidence="2">The sequence shown here is derived from an EMBL/GenBank/DDBJ whole genome shotgun (WGS) entry which is preliminary data.</text>
</comment>
<dbReference type="AlphaFoldDB" id="A0AAV6UY28"/>
<feature type="compositionally biased region" description="Basic residues" evidence="1">
    <location>
        <begin position="62"/>
        <end position="73"/>
    </location>
</feature>
<gene>
    <name evidence="2" type="ORF">JTE90_019040</name>
</gene>
<proteinExistence type="predicted"/>
<evidence type="ECO:0000313" key="2">
    <source>
        <dbReference type="EMBL" id="KAG8189280.1"/>
    </source>
</evidence>
<dbReference type="Proteomes" id="UP000827092">
    <property type="component" value="Unassembled WGS sequence"/>
</dbReference>
<accession>A0AAV6UY28</accession>
<organism evidence="2 3">
    <name type="scientific">Oedothorax gibbosus</name>
    <dbReference type="NCBI Taxonomy" id="931172"/>
    <lineage>
        <taxon>Eukaryota</taxon>
        <taxon>Metazoa</taxon>
        <taxon>Ecdysozoa</taxon>
        <taxon>Arthropoda</taxon>
        <taxon>Chelicerata</taxon>
        <taxon>Arachnida</taxon>
        <taxon>Araneae</taxon>
        <taxon>Araneomorphae</taxon>
        <taxon>Entelegynae</taxon>
        <taxon>Araneoidea</taxon>
        <taxon>Linyphiidae</taxon>
        <taxon>Erigoninae</taxon>
        <taxon>Oedothorax</taxon>
    </lineage>
</organism>
<evidence type="ECO:0000313" key="3">
    <source>
        <dbReference type="Proteomes" id="UP000827092"/>
    </source>
</evidence>
<sequence length="123" mass="13832">MQSRSLSLFELPFEFTNTSPEMERIRSKVLTIDTARLKHFLSSHPHNYSIAIFTQPPYRSGPRNKKKWKRKGGRGGTHTNTSVSIATVELLPTSREKKRSREVGLGCGGWNGMVLCTCCFGDS</sequence>
<keyword evidence="3" id="KW-1185">Reference proteome</keyword>
<feature type="region of interest" description="Disordered" evidence="1">
    <location>
        <begin position="55"/>
        <end position="99"/>
    </location>
</feature>
<name>A0AAV6UY28_9ARAC</name>
<dbReference type="EMBL" id="JAFNEN010000218">
    <property type="protein sequence ID" value="KAG8189280.1"/>
    <property type="molecule type" value="Genomic_DNA"/>
</dbReference>